<dbReference type="EMBL" id="UOGD01000363">
    <property type="protein sequence ID" value="VAX27005.1"/>
    <property type="molecule type" value="Genomic_DNA"/>
</dbReference>
<proteinExistence type="predicted"/>
<protein>
    <submittedName>
        <fullName evidence="1">Uncharacterized protein</fullName>
    </submittedName>
</protein>
<dbReference type="InterPro" id="IPR046172">
    <property type="entry name" value="DUF6174"/>
</dbReference>
<dbReference type="Pfam" id="PF19671">
    <property type="entry name" value="DUF6174"/>
    <property type="match status" value="1"/>
</dbReference>
<dbReference type="AlphaFoldDB" id="A0A3B1D5K7"/>
<reference evidence="1" key="1">
    <citation type="submission" date="2018-06" db="EMBL/GenBank/DDBJ databases">
        <authorList>
            <person name="Zhirakovskaya E."/>
        </authorList>
    </citation>
    <scope>NUCLEOTIDE SEQUENCE</scope>
</reference>
<sequence length="145" mass="16388">MKAILLYCSISILFSLIGCKEQTNEPGPFEGTNYELWRSYNIHNYSIEQTRLCFCGYAGERMKITVHSDTISSVIKLSDLTVLPPELADHYLSIDSLFGLIQHGAYDSIDVSYNAKYGYPERVDVDPQLNEVDGGVLYETSNLEF</sequence>
<gene>
    <name evidence="1" type="ORF">MNBD_IGNAVI01-1424</name>
</gene>
<dbReference type="PROSITE" id="PS51257">
    <property type="entry name" value="PROKAR_LIPOPROTEIN"/>
    <property type="match status" value="1"/>
</dbReference>
<evidence type="ECO:0000313" key="1">
    <source>
        <dbReference type="EMBL" id="VAX27005.1"/>
    </source>
</evidence>
<name>A0A3B1D5K7_9ZZZZ</name>
<accession>A0A3B1D5K7</accession>
<organism evidence="1">
    <name type="scientific">hydrothermal vent metagenome</name>
    <dbReference type="NCBI Taxonomy" id="652676"/>
    <lineage>
        <taxon>unclassified sequences</taxon>
        <taxon>metagenomes</taxon>
        <taxon>ecological metagenomes</taxon>
    </lineage>
</organism>